<keyword evidence="1" id="KW-0255">Endonuclease</keyword>
<keyword evidence="1" id="KW-0540">Nuclease</keyword>
<feature type="non-terminal residue" evidence="1">
    <location>
        <position position="1"/>
    </location>
</feature>
<gene>
    <name evidence="1" type="ORF">Q6294_30560</name>
</gene>
<dbReference type="Proteomes" id="UP001244490">
    <property type="component" value="Unassembled WGS sequence"/>
</dbReference>
<evidence type="ECO:0000313" key="1">
    <source>
        <dbReference type="EMBL" id="MDP0971287.1"/>
    </source>
</evidence>
<accession>A0AAW8AJ39</accession>
<dbReference type="AlphaFoldDB" id="A0AAW8AJ39"/>
<proteinExistence type="predicted"/>
<sequence length="89" mass="10043">IQRARPDVLALQEFDFDEGNTKLKRFQDNYLSKSFNGSEPLEYSYVMAFRSNTGIQTGLDLNNDGETNTPEDAFGYGIYPGQYAFAILS</sequence>
<feature type="non-terminal residue" evidence="1">
    <location>
        <position position="89"/>
    </location>
</feature>
<keyword evidence="1" id="KW-0378">Hydrolase</keyword>
<name>A0AAW8AJ39_KLEPN</name>
<comment type="caution">
    <text evidence="1">The sequence shown here is derived from an EMBL/GenBank/DDBJ whole genome shotgun (WGS) entry which is preliminary data.</text>
</comment>
<organism evidence="1 2">
    <name type="scientific">Klebsiella pneumoniae</name>
    <dbReference type="NCBI Taxonomy" id="573"/>
    <lineage>
        <taxon>Bacteria</taxon>
        <taxon>Pseudomonadati</taxon>
        <taxon>Pseudomonadota</taxon>
        <taxon>Gammaproteobacteria</taxon>
        <taxon>Enterobacterales</taxon>
        <taxon>Enterobacteriaceae</taxon>
        <taxon>Klebsiella/Raoultella group</taxon>
        <taxon>Klebsiella</taxon>
        <taxon>Klebsiella pneumoniae complex</taxon>
    </lineage>
</organism>
<reference evidence="1" key="1">
    <citation type="submission" date="2023-07" db="EMBL/GenBank/DDBJ databases">
        <authorList>
            <person name="Peng Z."/>
        </authorList>
    </citation>
    <scope>NUCLEOTIDE SEQUENCE</scope>
    <source>
        <strain evidence="1">KP219</strain>
    </source>
</reference>
<dbReference type="RefSeq" id="WP_305202420.1">
    <property type="nucleotide sequence ID" value="NZ_JAUUIA010000553.1"/>
</dbReference>
<dbReference type="EMBL" id="JAUUIA010000553">
    <property type="protein sequence ID" value="MDP0971287.1"/>
    <property type="molecule type" value="Genomic_DNA"/>
</dbReference>
<evidence type="ECO:0000313" key="2">
    <source>
        <dbReference type="Proteomes" id="UP001244490"/>
    </source>
</evidence>
<dbReference type="GO" id="GO:0004519">
    <property type="term" value="F:endonuclease activity"/>
    <property type="evidence" value="ECO:0007669"/>
    <property type="project" value="UniProtKB-KW"/>
</dbReference>
<protein>
    <submittedName>
        <fullName evidence="1">Endonuclease/exonuclease/phosphatase family protein</fullName>
    </submittedName>
</protein>